<organism evidence="1 2">
    <name type="scientific">Mesorhizobium escarrei</name>
    <dbReference type="NCBI Taxonomy" id="666018"/>
    <lineage>
        <taxon>Bacteria</taxon>
        <taxon>Pseudomonadati</taxon>
        <taxon>Pseudomonadota</taxon>
        <taxon>Alphaproteobacteria</taxon>
        <taxon>Hyphomicrobiales</taxon>
        <taxon>Phyllobacteriaceae</taxon>
        <taxon>Mesorhizobium</taxon>
    </lineage>
</organism>
<evidence type="ECO:0008006" key="3">
    <source>
        <dbReference type="Google" id="ProtNLM"/>
    </source>
</evidence>
<proteinExistence type="predicted"/>
<dbReference type="InterPro" id="IPR036291">
    <property type="entry name" value="NAD(P)-bd_dom_sf"/>
</dbReference>
<dbReference type="Proteomes" id="UP001153050">
    <property type="component" value="Unassembled WGS sequence"/>
</dbReference>
<protein>
    <recommendedName>
        <fullName evidence="3">Alcohol dehydrogenase-like C-terminal domain-containing protein</fullName>
    </recommendedName>
</protein>
<evidence type="ECO:0000313" key="1">
    <source>
        <dbReference type="EMBL" id="CAH2408296.1"/>
    </source>
</evidence>
<gene>
    <name evidence="1" type="ORF">MES5069_680006</name>
</gene>
<keyword evidence="2" id="KW-1185">Reference proteome</keyword>
<dbReference type="Gene3D" id="3.90.180.10">
    <property type="entry name" value="Medium-chain alcohol dehydrogenases, catalytic domain"/>
    <property type="match status" value="1"/>
</dbReference>
<name>A0ABM9EG21_9HYPH</name>
<sequence length="112" mass="11416">MRVNYLAAQRGPVDAGALRSGETLAIIGAGAGVGSAVAQIARRRGQARSLAWMVGPRPGLGNRKATDAFIAGASETAAAVRKALGGSGADVVFDAVGPCFVLRWPASRRRDA</sequence>
<reference evidence="1 2" key="1">
    <citation type="submission" date="2022-03" db="EMBL/GenBank/DDBJ databases">
        <authorList>
            <person name="Brunel B."/>
        </authorList>
    </citation>
    <scope>NUCLEOTIDE SEQUENCE [LARGE SCALE GENOMIC DNA]</scope>
    <source>
        <strain evidence="1">STM5069sample</strain>
    </source>
</reference>
<dbReference type="SUPFAM" id="SSF51735">
    <property type="entry name" value="NAD(P)-binding Rossmann-fold domains"/>
    <property type="match status" value="1"/>
</dbReference>
<accession>A0ABM9EG21</accession>
<evidence type="ECO:0000313" key="2">
    <source>
        <dbReference type="Proteomes" id="UP001153050"/>
    </source>
</evidence>
<dbReference type="EMBL" id="CAKXZT010000166">
    <property type="protein sequence ID" value="CAH2408296.1"/>
    <property type="molecule type" value="Genomic_DNA"/>
</dbReference>
<comment type="caution">
    <text evidence="1">The sequence shown here is derived from an EMBL/GenBank/DDBJ whole genome shotgun (WGS) entry which is preliminary data.</text>
</comment>